<proteinExistence type="predicted"/>
<dbReference type="Pfam" id="PF09994">
    <property type="entry name" value="T6SS_Tle1-like_cat"/>
    <property type="match status" value="1"/>
</dbReference>
<dbReference type="EMBL" id="CP115541">
    <property type="protein sequence ID" value="WNH52140.1"/>
    <property type="molecule type" value="Genomic_DNA"/>
</dbReference>
<evidence type="ECO:0000313" key="5">
    <source>
        <dbReference type="Proteomes" id="UP001302072"/>
    </source>
</evidence>
<feature type="domain" description="T6SS Phospholipase effector Tle1-like catalytic" evidence="2">
    <location>
        <begin position="50"/>
        <end position="173"/>
    </location>
</feature>
<dbReference type="Pfam" id="PF20410">
    <property type="entry name" value="X-Tfes_XVIPCD"/>
    <property type="match status" value="1"/>
</dbReference>
<evidence type="ECO:0000259" key="3">
    <source>
        <dbReference type="Pfam" id="PF20410"/>
    </source>
</evidence>
<evidence type="ECO:0000313" key="4">
    <source>
        <dbReference type="EMBL" id="WNH52140.1"/>
    </source>
</evidence>
<feature type="region of interest" description="Disordered" evidence="1">
    <location>
        <begin position="485"/>
        <end position="531"/>
    </location>
</feature>
<dbReference type="PANTHER" id="PTHR33840">
    <property type="match status" value="1"/>
</dbReference>
<accession>A0ABY9YND7</accession>
<protein>
    <submittedName>
        <fullName evidence="4">DUF2235 domain-containing protein</fullName>
    </submittedName>
</protein>
<organism evidence="4 5">
    <name type="scientific">Stenotrophomonas oahuensis</name>
    <dbReference type="NCBI Taxonomy" id="3003271"/>
    <lineage>
        <taxon>Bacteria</taxon>
        <taxon>Pseudomonadati</taxon>
        <taxon>Pseudomonadota</taxon>
        <taxon>Gammaproteobacteria</taxon>
        <taxon>Lysobacterales</taxon>
        <taxon>Lysobacteraceae</taxon>
        <taxon>Stenotrophomonas</taxon>
    </lineage>
</organism>
<gene>
    <name evidence="4" type="ORF">PDM29_17645</name>
</gene>
<feature type="compositionally biased region" description="Low complexity" evidence="1">
    <location>
        <begin position="507"/>
        <end position="519"/>
    </location>
</feature>
<dbReference type="InterPro" id="IPR046519">
    <property type="entry name" value="X-Tfes_XVIPCD"/>
</dbReference>
<dbReference type="InterPro" id="IPR018712">
    <property type="entry name" value="Tle1-like_cat"/>
</dbReference>
<dbReference type="Proteomes" id="UP001302072">
    <property type="component" value="Chromosome"/>
</dbReference>
<keyword evidence="5" id="KW-1185">Reference proteome</keyword>
<feature type="domain" description="X-Tfes XVIPCD" evidence="3">
    <location>
        <begin position="400"/>
        <end position="498"/>
    </location>
</feature>
<reference evidence="4 5" key="1">
    <citation type="submission" date="2022-12" db="EMBL/GenBank/DDBJ databases">
        <title>Two new species, Stenotrophomonas aracearum and Stenotrophomonas oahuensis, isolated from Anthurium (Araceae family) in Hawaii.</title>
        <authorList>
            <person name="Chunag S.C."/>
            <person name="Dobhal S."/>
            <person name="Alvarez A."/>
            <person name="Arif M."/>
        </authorList>
    </citation>
    <scope>NUCLEOTIDE SEQUENCE [LARGE SCALE GENOMIC DNA]</scope>
    <source>
        <strain evidence="4 5">A5586</strain>
    </source>
</reference>
<sequence length="531" mass="57658">MGELNSSTGSRPASAEDLRLQQSLREQMAQLSVPLLQNRSNSHEYLFYAFLDGTGQDLNNPKLGEPTTIGVAFKQVEQKANEPDSRIGTHYSRGIGTQQNAIGRALDGAFAYSWDDGIKEAYRALADQAQQWKQGDPEAQIRLVSAGYSRGAVQVAGLARLVDAYGIANPASLEFGKDTNGNISVMSKLPALVAPGQAVQATLHLDPVATHMPTNYDARLPPSVISRVSILAADERRELFPHQTINDPGITPDRLAINVAAPGGHSNVGGGNKEPGLEILTGNAAFDYLNQLSDRPLFERRPVPTDLSSITVYQAGGATAVFGLKLDNDGQRNLRDELANCKIVDPCRDSEPVDQRLASQFEYRSIPIDAVERAQLQALVQQAVQRDMAWTAPPRPSPDSPEHPSHSSLLRIREGVQIAERGGQISFASDAEREQFSRSALASMKDSRDMSHVDAVVIGTKGYAFLVENGSNAHDQRRIPFDIEQAKQTPVAVSDQKIDRAGQDTSLQQDQQRQQALARDAVEPAMGGMAR</sequence>
<evidence type="ECO:0000256" key="1">
    <source>
        <dbReference type="SAM" id="MobiDB-lite"/>
    </source>
</evidence>
<name>A0ABY9YND7_9GAMM</name>
<dbReference type="RefSeq" id="WP_311191345.1">
    <property type="nucleotide sequence ID" value="NZ_CP115541.1"/>
</dbReference>
<dbReference type="PANTHER" id="PTHR33840:SF1">
    <property type="entry name" value="TLE1 PHOSPHOLIPASE DOMAIN-CONTAINING PROTEIN"/>
    <property type="match status" value="1"/>
</dbReference>
<evidence type="ECO:0000259" key="2">
    <source>
        <dbReference type="Pfam" id="PF09994"/>
    </source>
</evidence>